<dbReference type="Proteomes" id="UP000078492">
    <property type="component" value="Unassembled WGS sequence"/>
</dbReference>
<dbReference type="AlphaFoldDB" id="A0A151J467"/>
<evidence type="ECO:0000313" key="3">
    <source>
        <dbReference type="EMBL" id="KYN17318.1"/>
    </source>
</evidence>
<accession>A0A151J467</accession>
<dbReference type="GO" id="GO:0003676">
    <property type="term" value="F:nucleic acid binding"/>
    <property type="evidence" value="ECO:0007669"/>
    <property type="project" value="InterPro"/>
</dbReference>
<dbReference type="STRING" id="471704.A0A151J467"/>
<proteinExistence type="inferred from homology"/>
<evidence type="ECO:0000256" key="1">
    <source>
        <dbReference type="ARBA" id="ARBA00005300"/>
    </source>
</evidence>
<dbReference type="InterPro" id="IPR036397">
    <property type="entry name" value="RNaseH_sf"/>
</dbReference>
<feature type="domain" description="RNase H type-1" evidence="2">
    <location>
        <begin position="253"/>
        <end position="386"/>
    </location>
</feature>
<dbReference type="PANTHER" id="PTHR10642">
    <property type="entry name" value="RIBONUCLEASE H1"/>
    <property type="match status" value="1"/>
</dbReference>
<dbReference type="PROSITE" id="PS50879">
    <property type="entry name" value="RNASE_H_1"/>
    <property type="match status" value="1"/>
</dbReference>
<keyword evidence="4" id="KW-1185">Reference proteome</keyword>
<dbReference type="CDD" id="cd09276">
    <property type="entry name" value="Rnase_HI_RT_non_LTR"/>
    <property type="match status" value="1"/>
</dbReference>
<dbReference type="InterPro" id="IPR012337">
    <property type="entry name" value="RNaseH-like_sf"/>
</dbReference>
<organism evidence="3 4">
    <name type="scientific">Trachymyrmex cornetzi</name>
    <dbReference type="NCBI Taxonomy" id="471704"/>
    <lineage>
        <taxon>Eukaryota</taxon>
        <taxon>Metazoa</taxon>
        <taxon>Ecdysozoa</taxon>
        <taxon>Arthropoda</taxon>
        <taxon>Hexapoda</taxon>
        <taxon>Insecta</taxon>
        <taxon>Pterygota</taxon>
        <taxon>Neoptera</taxon>
        <taxon>Endopterygota</taxon>
        <taxon>Hymenoptera</taxon>
        <taxon>Apocrita</taxon>
        <taxon>Aculeata</taxon>
        <taxon>Formicoidea</taxon>
        <taxon>Formicidae</taxon>
        <taxon>Myrmicinae</taxon>
        <taxon>Trachymyrmex</taxon>
    </lineage>
</organism>
<dbReference type="InterPro" id="IPR002156">
    <property type="entry name" value="RNaseH_domain"/>
</dbReference>
<dbReference type="Pfam" id="PF00075">
    <property type="entry name" value="RNase_H"/>
    <property type="match status" value="1"/>
</dbReference>
<dbReference type="EMBL" id="KQ980184">
    <property type="protein sequence ID" value="KYN17318.1"/>
    <property type="molecule type" value="Genomic_DNA"/>
</dbReference>
<evidence type="ECO:0000259" key="2">
    <source>
        <dbReference type="PROSITE" id="PS50879"/>
    </source>
</evidence>
<dbReference type="GO" id="GO:0043137">
    <property type="term" value="P:DNA replication, removal of RNA primer"/>
    <property type="evidence" value="ECO:0007669"/>
    <property type="project" value="TreeGrafter"/>
</dbReference>
<dbReference type="InterPro" id="IPR050092">
    <property type="entry name" value="RNase_H"/>
</dbReference>
<name>A0A151J467_9HYME</name>
<dbReference type="Gene3D" id="3.30.420.10">
    <property type="entry name" value="Ribonuclease H-like superfamily/Ribonuclease H"/>
    <property type="match status" value="1"/>
</dbReference>
<sequence length="547" mass="62851">MIFSLKRPSVPPNYNISYLEHRILPSSSVRFLGVFLDPKLSGKNHMSFIINKGKKILQIISALRGTWWGAHPHMLISIYRSMLRASIEYSAHIFGLINNDKSRALQVLQNQALRLCFGYRISTPLNVIYAETVELSLPFRFRLLTSRYFMKISSVRDHPAVLKLHELCDLAMRKNRMDYLRAHFPAALTFRHIWTFHQDIDCSFTLPNFRHSFHSTITSSSYTSLSVPSLESLKLFPNLCAQALFDHEFSHLTAESTVFYTDGSKVDHGTYVGAAVFSPQLRAELMYRLSSYTSVFSAEAYAIYNAVTLSIDLHLRKVSIVTDSKSVLDSISGSINRTNNYLIPLIKAGLEEAEANGTRIQFIWVPSHKGITGNEKADQLAKRAIRQGIEPNFKVPYSDMSAVIKQRISDNFYRHLESMAETKGAYFFTHIFRKSSKPWYFHKKISREIIVILNRLRSDHYNLNFSLYRKNLFEEPSCPCGSPRQDIIHLIYDCPYTYVQARYLRRMVDRTSNAGDNANKFSQAISDPSECVCRLILNLCKACNRHF</sequence>
<reference evidence="3 4" key="1">
    <citation type="submission" date="2015-09" db="EMBL/GenBank/DDBJ databases">
        <title>Trachymyrmex cornetzi WGS genome.</title>
        <authorList>
            <person name="Nygaard S."/>
            <person name="Hu H."/>
            <person name="Boomsma J."/>
            <person name="Zhang G."/>
        </authorList>
    </citation>
    <scope>NUCLEOTIDE SEQUENCE [LARGE SCALE GENOMIC DNA]</scope>
    <source>
        <strain evidence="3">Tcor2-1</strain>
        <tissue evidence="3">Whole body</tissue>
    </source>
</reference>
<evidence type="ECO:0000313" key="4">
    <source>
        <dbReference type="Proteomes" id="UP000078492"/>
    </source>
</evidence>
<protein>
    <submittedName>
        <fullName evidence="3">Gag-Pol polyprotein</fullName>
    </submittedName>
</protein>
<comment type="similarity">
    <text evidence="1">Belongs to the RNase H family.</text>
</comment>
<dbReference type="GO" id="GO:0004523">
    <property type="term" value="F:RNA-DNA hybrid ribonuclease activity"/>
    <property type="evidence" value="ECO:0007669"/>
    <property type="project" value="InterPro"/>
</dbReference>
<dbReference type="PANTHER" id="PTHR10642:SF31">
    <property type="entry name" value="RIBONUCLEASE H1"/>
    <property type="match status" value="1"/>
</dbReference>
<gene>
    <name evidence="3" type="ORF">ALC57_10393</name>
</gene>
<dbReference type="SUPFAM" id="SSF53098">
    <property type="entry name" value="Ribonuclease H-like"/>
    <property type="match status" value="1"/>
</dbReference>